<dbReference type="EMBL" id="CM029047">
    <property type="protein sequence ID" value="KAG2581523.1"/>
    <property type="molecule type" value="Genomic_DNA"/>
</dbReference>
<feature type="transmembrane region" description="Helical" evidence="2">
    <location>
        <begin position="307"/>
        <end position="326"/>
    </location>
</feature>
<gene>
    <name evidence="4" type="ORF">PVAP13_6KG051500</name>
</gene>
<feature type="transmembrane region" description="Helical" evidence="2">
    <location>
        <begin position="87"/>
        <end position="105"/>
    </location>
</feature>
<feature type="transmembrane region" description="Helical" evidence="2">
    <location>
        <begin position="13"/>
        <end position="34"/>
    </location>
</feature>
<feature type="region of interest" description="Disordered" evidence="1">
    <location>
        <begin position="685"/>
        <end position="708"/>
    </location>
</feature>
<sequence>MDLSRALEWWEEWQLRVLVLGSLGIQCHLAFFASSRKTSIQPMSRFFIWLSYVGGDTLTIYALATLFNRQRKRHYHSADGSNVIEVLWVPILLVHLGGPISISAYNIEDNELWRRHILTTVTQVTVALYVFCKSWSSSADKRLLLAAILLFILGVFKCFKKPLALKRASFNSIVDNFQYSTPQMTTEHREVELEKYIQKARDFVQLNKQDPQTSVPSRLLTPKEKMNTYKHREELSKPDKLFVDYAYVYPDRLDKLKSLWLLDKENTYDTLCVGLSRTFNLIYSRLFKVDGGNRAATGCRNRCPSPLVYLLHLLLPIIPIGLFHGSHKEAYKGIDIKVTFFLLYITYLLEISATLTTVSYHTEWSDRIAQHNLIASLASNRRHSRLMGIAEFLQCKGLLDTYFCLKPCYSSKDITMLVRRHVKNGWLNRIEDVESYWRFSDTRGHWALERNGCEGIIWSTEMPFDESIILWHVATDLCFYSQGTCPDSECARLSRQISNYMMHLLCTNPEMLLPGCRRNLFIIAYRELEAILQGDDATSLLDEHQLVQKIFSMMEPKKGFVRKARELAQELMQNVDERMWEVIKDVWIEMLCFSAGRCRGYLHAKSLGYGGEYLSFVTLLMSHAGLETFAERQQRVLLRLPKQERVRIAKERIQEEAASNQGTDPSTPQGMVHVKEEENAAIPPAASEACSGLAEQEERAPTTSASQHGECVEIVVLPKEQSVHPLFIFSE</sequence>
<dbReference type="PANTHER" id="PTHR31325">
    <property type="entry name" value="OS01G0798800 PROTEIN-RELATED"/>
    <property type="match status" value="1"/>
</dbReference>
<keyword evidence="2" id="KW-1133">Transmembrane helix</keyword>
<comment type="caution">
    <text evidence="4">The sequence shown here is derived from an EMBL/GenBank/DDBJ whole genome shotgun (WGS) entry which is preliminary data.</text>
</comment>
<dbReference type="Pfam" id="PF04578">
    <property type="entry name" value="DUF594"/>
    <property type="match status" value="1"/>
</dbReference>
<keyword evidence="5" id="KW-1185">Reference proteome</keyword>
<dbReference type="Pfam" id="PF13968">
    <property type="entry name" value="DUF4220"/>
    <property type="match status" value="1"/>
</dbReference>
<protein>
    <recommendedName>
        <fullName evidence="3">DUF4220 domain-containing protein</fullName>
    </recommendedName>
</protein>
<dbReference type="AlphaFoldDB" id="A0A8T0R9B2"/>
<feature type="transmembrane region" description="Helical" evidence="2">
    <location>
        <begin position="117"/>
        <end position="136"/>
    </location>
</feature>
<evidence type="ECO:0000259" key="3">
    <source>
        <dbReference type="Pfam" id="PF13968"/>
    </source>
</evidence>
<keyword evidence="2" id="KW-0812">Transmembrane</keyword>
<accession>A0A8T0R9B2</accession>
<dbReference type="InterPro" id="IPR025315">
    <property type="entry name" value="DUF4220"/>
</dbReference>
<keyword evidence="2" id="KW-0472">Membrane</keyword>
<evidence type="ECO:0000313" key="5">
    <source>
        <dbReference type="Proteomes" id="UP000823388"/>
    </source>
</evidence>
<feature type="transmembrane region" description="Helical" evidence="2">
    <location>
        <begin position="46"/>
        <end position="67"/>
    </location>
</feature>
<dbReference type="Proteomes" id="UP000823388">
    <property type="component" value="Chromosome 6K"/>
</dbReference>
<evidence type="ECO:0000313" key="4">
    <source>
        <dbReference type="EMBL" id="KAG2581523.1"/>
    </source>
</evidence>
<reference evidence="4" key="1">
    <citation type="submission" date="2020-05" db="EMBL/GenBank/DDBJ databases">
        <title>WGS assembly of Panicum virgatum.</title>
        <authorList>
            <person name="Lovell J.T."/>
            <person name="Jenkins J."/>
            <person name="Shu S."/>
            <person name="Juenger T.E."/>
            <person name="Schmutz J."/>
        </authorList>
    </citation>
    <scope>NUCLEOTIDE SEQUENCE</scope>
    <source>
        <strain evidence="4">AP13</strain>
    </source>
</reference>
<evidence type="ECO:0000256" key="1">
    <source>
        <dbReference type="SAM" id="MobiDB-lite"/>
    </source>
</evidence>
<feature type="transmembrane region" description="Helical" evidence="2">
    <location>
        <begin position="142"/>
        <end position="159"/>
    </location>
</feature>
<feature type="domain" description="DUF4220" evidence="3">
    <location>
        <begin position="49"/>
        <end position="358"/>
    </location>
</feature>
<proteinExistence type="predicted"/>
<feature type="transmembrane region" description="Helical" evidence="2">
    <location>
        <begin position="338"/>
        <end position="360"/>
    </location>
</feature>
<organism evidence="4 5">
    <name type="scientific">Panicum virgatum</name>
    <name type="common">Blackwell switchgrass</name>
    <dbReference type="NCBI Taxonomy" id="38727"/>
    <lineage>
        <taxon>Eukaryota</taxon>
        <taxon>Viridiplantae</taxon>
        <taxon>Streptophyta</taxon>
        <taxon>Embryophyta</taxon>
        <taxon>Tracheophyta</taxon>
        <taxon>Spermatophyta</taxon>
        <taxon>Magnoliopsida</taxon>
        <taxon>Liliopsida</taxon>
        <taxon>Poales</taxon>
        <taxon>Poaceae</taxon>
        <taxon>PACMAD clade</taxon>
        <taxon>Panicoideae</taxon>
        <taxon>Panicodae</taxon>
        <taxon>Paniceae</taxon>
        <taxon>Panicinae</taxon>
        <taxon>Panicum</taxon>
        <taxon>Panicum sect. Hiantes</taxon>
    </lineage>
</organism>
<evidence type="ECO:0000256" key="2">
    <source>
        <dbReference type="SAM" id="Phobius"/>
    </source>
</evidence>
<dbReference type="InterPro" id="IPR007658">
    <property type="entry name" value="DUF594"/>
</dbReference>
<name>A0A8T0R9B2_PANVG</name>